<dbReference type="EMBL" id="JAPFFF010000047">
    <property type="protein sequence ID" value="KAK8840304.1"/>
    <property type="molecule type" value="Genomic_DNA"/>
</dbReference>
<evidence type="ECO:0000256" key="1">
    <source>
        <dbReference type="SAM" id="MobiDB-lite"/>
    </source>
</evidence>
<dbReference type="Proteomes" id="UP001470230">
    <property type="component" value="Unassembled WGS sequence"/>
</dbReference>
<keyword evidence="3" id="KW-1185">Reference proteome</keyword>
<comment type="caution">
    <text evidence="2">The sequence shown here is derived from an EMBL/GenBank/DDBJ whole genome shotgun (WGS) entry which is preliminary data.</text>
</comment>
<sequence>MCKETDENSEPDKQSKSKAHKTKSKIDKNVEKIESNPEEHSKPANLSNPDETENGNSNKKSNEADNEKNHVENSHSSTYSEEEEEEEYSSQRVSKSKKHRKSHLPSPSVTNITAREANDEDDIDYTPIPSSYAGSYSSNFNDPNYSGSYTQDY</sequence>
<feature type="region of interest" description="Disordered" evidence="1">
    <location>
        <begin position="1"/>
        <end position="153"/>
    </location>
</feature>
<evidence type="ECO:0000313" key="2">
    <source>
        <dbReference type="EMBL" id="KAK8840304.1"/>
    </source>
</evidence>
<gene>
    <name evidence="2" type="ORF">M9Y10_030860</name>
</gene>
<feature type="compositionally biased region" description="Polar residues" evidence="1">
    <location>
        <begin position="128"/>
        <end position="153"/>
    </location>
</feature>
<feature type="compositionally biased region" description="Polar residues" evidence="1">
    <location>
        <begin position="44"/>
        <end position="59"/>
    </location>
</feature>
<feature type="compositionally biased region" description="Basic residues" evidence="1">
    <location>
        <begin position="94"/>
        <end position="103"/>
    </location>
</feature>
<protein>
    <submittedName>
        <fullName evidence="2">Uncharacterized protein</fullName>
    </submittedName>
</protein>
<reference evidence="2 3" key="1">
    <citation type="submission" date="2024-04" db="EMBL/GenBank/DDBJ databases">
        <title>Tritrichomonas musculus Genome.</title>
        <authorList>
            <person name="Alves-Ferreira E."/>
            <person name="Grigg M."/>
            <person name="Lorenzi H."/>
            <person name="Galac M."/>
        </authorList>
    </citation>
    <scope>NUCLEOTIDE SEQUENCE [LARGE SCALE GENOMIC DNA]</scope>
    <source>
        <strain evidence="2 3">EAF2021</strain>
    </source>
</reference>
<feature type="compositionally biased region" description="Basic and acidic residues" evidence="1">
    <location>
        <begin position="1"/>
        <end position="15"/>
    </location>
</feature>
<name>A0ABR2H269_9EUKA</name>
<accession>A0ABR2H269</accession>
<feature type="compositionally biased region" description="Basic and acidic residues" evidence="1">
    <location>
        <begin position="24"/>
        <end position="42"/>
    </location>
</feature>
<organism evidence="2 3">
    <name type="scientific">Tritrichomonas musculus</name>
    <dbReference type="NCBI Taxonomy" id="1915356"/>
    <lineage>
        <taxon>Eukaryota</taxon>
        <taxon>Metamonada</taxon>
        <taxon>Parabasalia</taxon>
        <taxon>Tritrichomonadida</taxon>
        <taxon>Tritrichomonadidae</taxon>
        <taxon>Tritrichomonas</taxon>
    </lineage>
</organism>
<proteinExistence type="predicted"/>
<evidence type="ECO:0000313" key="3">
    <source>
        <dbReference type="Proteomes" id="UP001470230"/>
    </source>
</evidence>
<feature type="compositionally biased region" description="Basic and acidic residues" evidence="1">
    <location>
        <begin position="60"/>
        <end position="73"/>
    </location>
</feature>